<gene>
    <name evidence="1" type="ORF">GCM10009799_09260</name>
</gene>
<proteinExistence type="predicted"/>
<dbReference type="EMBL" id="BAAAPC010000003">
    <property type="protein sequence ID" value="GAA1985945.1"/>
    <property type="molecule type" value="Genomic_DNA"/>
</dbReference>
<reference evidence="1 2" key="1">
    <citation type="journal article" date="2019" name="Int. J. Syst. Evol. Microbiol.">
        <title>The Global Catalogue of Microorganisms (GCM) 10K type strain sequencing project: providing services to taxonomists for standard genome sequencing and annotation.</title>
        <authorList>
            <consortium name="The Broad Institute Genomics Platform"/>
            <consortium name="The Broad Institute Genome Sequencing Center for Infectious Disease"/>
            <person name="Wu L."/>
            <person name="Ma J."/>
        </authorList>
    </citation>
    <scope>NUCLEOTIDE SEQUENCE [LARGE SCALE GENOMIC DNA]</scope>
    <source>
        <strain evidence="1 2">JCM 15313</strain>
    </source>
</reference>
<evidence type="ECO:0000313" key="1">
    <source>
        <dbReference type="EMBL" id="GAA1985945.1"/>
    </source>
</evidence>
<dbReference type="InterPro" id="IPR036525">
    <property type="entry name" value="Tubulin/FtsZ_GTPase_sf"/>
</dbReference>
<evidence type="ECO:0000313" key="2">
    <source>
        <dbReference type="Proteomes" id="UP001501585"/>
    </source>
</evidence>
<dbReference type="Gene3D" id="3.40.50.1440">
    <property type="entry name" value="Tubulin/FtsZ, GTPase domain"/>
    <property type="match status" value="1"/>
</dbReference>
<sequence>MTMKLYQPMLYVGLGGTGCLIGAELERRLREELCGPDGTEFQQRRPGGNLLPYQLPSCVQFVYADVSRAELDRLPARVVPGRRHIAAAEQTAHYVRDLVPSAYTYPEAARSLRLSAGDVVTDWLPPASGEPRVSPLDRGAGQFPTVGRAALFETFRGGTAPAVGSLKEAINRLATSAGDLSALGGGLPKSCDVFVAFSVAGGTGAGIFYDYLHLIANTFKESDLRVKIYPLVLMPSAFDEGLGGGRNAKLNAGRALLDMFRLVDDQNSSGAALDLLDDSRLASGPRRHDDAAVRYPVEGRIKIAPSTVQTAFLFSRPTGADRDDLHRSVVSLVLSLAGTDMEKLGEAAGAASQETHQSFADSFINTQAEREVPAESGIGNRGVSTALVASMTVPVDELADIIGSRLLRAAVNDMRSPLNGNAERNRALIGEFFTNANIQPVLTRTGSDFAEPEPATGARAIAAALYDRGDSMKRSLAALRSRLGREVPELAQSFDHRAGARGLLAKVDPFHARRLVVGNSDASAEIEQLGAIGLLQSRRNAPPPPEGFGAAPPSIPELRDRLNGLIKTKYTDPAPARARADQDVWYEWQSRLAWSEAWSGNAPRWNRAATLLTTELTAFTDALDEHARTDGERFEQLAQQLYRPRTGVSYLLPPVGSDLEPFYRRAKDRLLAHFQELDLLRPNSTEADLVETIIGPEGWRTAYDISVDRQPTDAVAFLRETLKTAVKRFLRDPGPVQKPLLPRLADLLAHVTDQGDGSIADEDLNEFRAKLAALLPVGYIPQGGGPLKVLITYHAAAPNARIEQYLRESINLPQGGGFTYELRPVSAETVSVVLFRTSMSVTEVREVRDVMRLWADALRNQQPQDYLRWRQRLGFDFGYLATTEEHRVYILHRLLNALWNGRAHVIGDPLSPLEVRFVLGGGVTMPLQLVPLEETSSWGSLLRSYEHWAFSGEDAITRQFCSQLMSELPNGVEDRPSDPHDLYWVIRDMADDEVKRLDNLMKELHSSHQGRALQLRDFWSNTLPAALALEFQGAVAPIRANLRALEQVVSRRSEGGDGLR</sequence>
<name>A0ABN2SGB4_9ACTN</name>
<comment type="caution">
    <text evidence="1">The sequence shown here is derived from an EMBL/GenBank/DDBJ whole genome shotgun (WGS) entry which is preliminary data.</text>
</comment>
<evidence type="ECO:0008006" key="3">
    <source>
        <dbReference type="Google" id="ProtNLM"/>
    </source>
</evidence>
<keyword evidence="2" id="KW-1185">Reference proteome</keyword>
<dbReference type="InterPro" id="IPR025904">
    <property type="entry name" value="Tubulin-like"/>
</dbReference>
<organism evidence="1 2">
    <name type="scientific">Nocardiopsis rhodophaea</name>
    <dbReference type="NCBI Taxonomy" id="280238"/>
    <lineage>
        <taxon>Bacteria</taxon>
        <taxon>Bacillati</taxon>
        <taxon>Actinomycetota</taxon>
        <taxon>Actinomycetes</taxon>
        <taxon>Streptosporangiales</taxon>
        <taxon>Nocardiopsidaceae</taxon>
        <taxon>Nocardiopsis</taxon>
    </lineage>
</organism>
<dbReference type="PROSITE" id="PS51257">
    <property type="entry name" value="PROKAR_LIPOPROTEIN"/>
    <property type="match status" value="1"/>
</dbReference>
<dbReference type="Pfam" id="PF13809">
    <property type="entry name" value="Tubulin_2"/>
    <property type="match status" value="1"/>
</dbReference>
<dbReference type="Proteomes" id="UP001501585">
    <property type="component" value="Unassembled WGS sequence"/>
</dbReference>
<protein>
    <recommendedName>
        <fullName evidence="3">Tubulin like</fullName>
    </recommendedName>
</protein>
<accession>A0ABN2SGB4</accession>
<dbReference type="RefSeq" id="WP_344160348.1">
    <property type="nucleotide sequence ID" value="NZ_BAAAPC010000003.1"/>
</dbReference>